<dbReference type="AlphaFoldDB" id="A0A4R5QE21"/>
<evidence type="ECO:0000256" key="2">
    <source>
        <dbReference type="ARBA" id="ARBA00022679"/>
    </source>
</evidence>
<evidence type="ECO:0000256" key="1">
    <source>
        <dbReference type="ARBA" id="ARBA00022676"/>
    </source>
</evidence>
<accession>A0A4R5QE21</accession>
<reference evidence="3 4" key="1">
    <citation type="journal article" date="2016" name="J. Microbiol.">
        <title>Dankookia rubra gen. nov., sp. nov., an alphaproteobacterium isolated from sediment of a shallow stream.</title>
        <authorList>
            <person name="Kim W.H."/>
            <person name="Kim D.H."/>
            <person name="Kang K."/>
            <person name="Ahn T.Y."/>
        </authorList>
    </citation>
    <scope>NUCLEOTIDE SEQUENCE [LARGE SCALE GENOMIC DNA]</scope>
    <source>
        <strain evidence="3 4">JCM30602</strain>
    </source>
</reference>
<sequence length="255" mass="28446">MMRRSSVSVLGCGIDPMRQQEVLDWCLETARSSARARIVLTANASHLVAMQDDPALREAAQAADLVTADGMSLVWAGRMLGGEIPERVAGIDLLDGLLRCAPKEGLRIFLLGAKPPVLERFVARCRASYPGIEIVGWRDGYFTAAQHQDVVRQISEARADMLFLGMPSPFKDIWCERHRNALGVKLIMGVGGAFDVLAGEVRRAPRWMQTAGLEWAWRLGLEPRRLWKRYLIGNSRFLWLLAKQSVRRRAPAAQA</sequence>
<evidence type="ECO:0000313" key="3">
    <source>
        <dbReference type="EMBL" id="TDH61093.1"/>
    </source>
</evidence>
<dbReference type="PANTHER" id="PTHR34136:SF1">
    <property type="entry name" value="UDP-N-ACETYL-D-MANNOSAMINURONIC ACID TRANSFERASE"/>
    <property type="match status" value="1"/>
</dbReference>
<evidence type="ECO:0000313" key="4">
    <source>
        <dbReference type="Proteomes" id="UP000295096"/>
    </source>
</evidence>
<dbReference type="CDD" id="cd06533">
    <property type="entry name" value="Glyco_transf_WecG_TagA"/>
    <property type="match status" value="1"/>
</dbReference>
<protein>
    <submittedName>
        <fullName evidence="3">Glycosyltransferase</fullName>
    </submittedName>
</protein>
<comment type="caution">
    <text evidence="3">The sequence shown here is derived from an EMBL/GenBank/DDBJ whole genome shotgun (WGS) entry which is preliminary data.</text>
</comment>
<dbReference type="Pfam" id="PF03808">
    <property type="entry name" value="Glyco_tran_WecG"/>
    <property type="match status" value="1"/>
</dbReference>
<proteinExistence type="predicted"/>
<keyword evidence="2 3" id="KW-0808">Transferase</keyword>
<dbReference type="RefSeq" id="WP_133290089.1">
    <property type="nucleotide sequence ID" value="NZ_SMSJ01000026.1"/>
</dbReference>
<gene>
    <name evidence="3" type="ORF">E2C06_18475</name>
</gene>
<dbReference type="EMBL" id="SMSJ01000026">
    <property type="protein sequence ID" value="TDH61093.1"/>
    <property type="molecule type" value="Genomic_DNA"/>
</dbReference>
<dbReference type="Proteomes" id="UP000295096">
    <property type="component" value="Unassembled WGS sequence"/>
</dbReference>
<keyword evidence="4" id="KW-1185">Reference proteome</keyword>
<dbReference type="NCBIfam" id="TIGR00696">
    <property type="entry name" value="wecG_tagA_cpsF"/>
    <property type="match status" value="1"/>
</dbReference>
<dbReference type="PANTHER" id="PTHR34136">
    <property type="match status" value="1"/>
</dbReference>
<organism evidence="3 4">
    <name type="scientific">Dankookia rubra</name>
    <dbReference type="NCBI Taxonomy" id="1442381"/>
    <lineage>
        <taxon>Bacteria</taxon>
        <taxon>Pseudomonadati</taxon>
        <taxon>Pseudomonadota</taxon>
        <taxon>Alphaproteobacteria</taxon>
        <taxon>Acetobacterales</taxon>
        <taxon>Roseomonadaceae</taxon>
        <taxon>Dankookia</taxon>
    </lineage>
</organism>
<name>A0A4R5QE21_9PROT</name>
<dbReference type="OrthoDB" id="9771846at2"/>
<dbReference type="InterPro" id="IPR004629">
    <property type="entry name" value="WecG_TagA_CpsF"/>
</dbReference>
<dbReference type="GO" id="GO:0016758">
    <property type="term" value="F:hexosyltransferase activity"/>
    <property type="evidence" value="ECO:0007669"/>
    <property type="project" value="TreeGrafter"/>
</dbReference>
<keyword evidence="1" id="KW-0328">Glycosyltransferase</keyword>